<dbReference type="SUPFAM" id="SSF48452">
    <property type="entry name" value="TPR-like"/>
    <property type="match status" value="1"/>
</dbReference>
<feature type="transmembrane region" description="Helical" evidence="1">
    <location>
        <begin position="28"/>
        <end position="47"/>
    </location>
</feature>
<dbReference type="PANTHER" id="PTHR35807">
    <property type="entry name" value="TRANSCRIPTIONAL REGULATOR REDD-RELATED"/>
    <property type="match status" value="1"/>
</dbReference>
<keyword evidence="1" id="KW-0472">Membrane</keyword>
<dbReference type="Pfam" id="PF03704">
    <property type="entry name" value="BTAD"/>
    <property type="match status" value="1"/>
</dbReference>
<feature type="transmembrane region" description="Helical" evidence="1">
    <location>
        <begin position="59"/>
        <end position="80"/>
    </location>
</feature>
<dbReference type="Gene3D" id="1.25.40.10">
    <property type="entry name" value="Tetratricopeptide repeat domain"/>
    <property type="match status" value="1"/>
</dbReference>
<proteinExistence type="predicted"/>
<feature type="transmembrane region" description="Helical" evidence="1">
    <location>
        <begin position="100"/>
        <end position="117"/>
    </location>
</feature>
<organism evidence="3 4">
    <name type="scientific">Leptospira alstonii serovar Sichuan str. 79601</name>
    <dbReference type="NCBI Taxonomy" id="1218565"/>
    <lineage>
        <taxon>Bacteria</taxon>
        <taxon>Pseudomonadati</taxon>
        <taxon>Spirochaetota</taxon>
        <taxon>Spirochaetia</taxon>
        <taxon>Leptospirales</taxon>
        <taxon>Leptospiraceae</taxon>
        <taxon>Leptospira</taxon>
    </lineage>
</organism>
<dbReference type="SUPFAM" id="SSF46894">
    <property type="entry name" value="C-terminal effector domain of the bipartite response regulators"/>
    <property type="match status" value="1"/>
</dbReference>
<dbReference type="InterPro" id="IPR005158">
    <property type="entry name" value="BTAD"/>
</dbReference>
<name>M6DBX0_9LEPT</name>
<dbReference type="GO" id="GO:0006355">
    <property type="term" value="P:regulation of DNA-templated transcription"/>
    <property type="evidence" value="ECO:0007669"/>
    <property type="project" value="InterPro"/>
</dbReference>
<dbReference type="InterPro" id="IPR011990">
    <property type="entry name" value="TPR-like_helical_dom_sf"/>
</dbReference>
<keyword evidence="1" id="KW-0812">Transmembrane</keyword>
<dbReference type="SMART" id="SM01043">
    <property type="entry name" value="BTAD"/>
    <property type="match status" value="1"/>
</dbReference>
<keyword evidence="1" id="KW-1133">Transmembrane helix</keyword>
<dbReference type="GO" id="GO:0003677">
    <property type="term" value="F:DNA binding"/>
    <property type="evidence" value="ECO:0007669"/>
    <property type="project" value="InterPro"/>
</dbReference>
<dbReference type="InterPro" id="IPR051677">
    <property type="entry name" value="AfsR-DnrI-RedD_regulator"/>
</dbReference>
<sequence>MIKNRSLLFTNELESLQDKKGIRKSMDITLYQISCYLVTTVLTYRTFHNLFIYYKNRKQIYLLYFAFLQVSYGLYLLFFTKTINVADAEDALIWERLENTVLPIFGTFLILFVNGYRRIFSKDFVYLYILLNVILSAVILMDPNSYHVGLARERKFPLLGIVIYETDQPLLVHYLYLSGILMILWVLFRVITKFVRDLFKNLFLFVGIVLFCANVFLDILVAMNLVPLPYTSHFSFLILMFSVDSILTLNRSVREIREELKQVLISPKKISFALALEKQNGGAKSNKEETQPKISGAGSLTSEKDRIFIRTLGALELEKGGVRIPQTEISSKKKMLKLVKILLIRFEKGIHREELLEFLWPGMTEKNALNSLHALCFRLRKIIGNSEALVFSEDRLFFRQDLVGTDFQLFEKHYEEGAKALRKGETDLAIQEFRLARVFYRGDFFEFDLYFPESEIRREYVRKSLIGIFRFLCEKDLEKREMEELLEDSASWICMDDLDERAWRFHFEALLRLDRKNEALRKYEEFKKSLKKELGVEPESETLGLIERIRSGSLNRTPGHFKNSVI</sequence>
<evidence type="ECO:0000259" key="2">
    <source>
        <dbReference type="SMART" id="SM01043"/>
    </source>
</evidence>
<feature type="transmembrane region" description="Helical" evidence="1">
    <location>
        <begin position="202"/>
        <end position="226"/>
    </location>
</feature>
<reference evidence="3 4" key="1">
    <citation type="submission" date="2013-01" db="EMBL/GenBank/DDBJ databases">
        <authorList>
            <person name="Harkins D.M."/>
            <person name="Durkin A.S."/>
            <person name="Brinkac L.M."/>
            <person name="Haft D.H."/>
            <person name="Selengut J.D."/>
            <person name="Sanka R."/>
            <person name="DePew J."/>
            <person name="Purushe J."/>
            <person name="Galloway R.L."/>
            <person name="Vinetz J.M."/>
            <person name="Sutton G.G."/>
            <person name="Nierman W.C."/>
            <person name="Fouts D.E."/>
        </authorList>
    </citation>
    <scope>NUCLEOTIDE SEQUENCE [LARGE SCALE GENOMIC DNA]</scope>
    <source>
        <strain evidence="3 4">79601</strain>
    </source>
</reference>
<feature type="transmembrane region" description="Helical" evidence="1">
    <location>
        <begin position="124"/>
        <end position="141"/>
    </location>
</feature>
<dbReference type="InterPro" id="IPR016032">
    <property type="entry name" value="Sig_transdc_resp-reg_C-effctor"/>
</dbReference>
<evidence type="ECO:0000256" key="1">
    <source>
        <dbReference type="SAM" id="Phobius"/>
    </source>
</evidence>
<dbReference type="EMBL" id="ANIK01000028">
    <property type="protein sequence ID" value="EMJ96030.1"/>
    <property type="molecule type" value="Genomic_DNA"/>
</dbReference>
<protein>
    <submittedName>
        <fullName evidence="3">Bacterial transcriptional activator domain protein</fullName>
    </submittedName>
</protein>
<feature type="domain" description="Bacterial transcriptional activator" evidence="2">
    <location>
        <begin position="405"/>
        <end position="550"/>
    </location>
</feature>
<dbReference type="PATRIC" id="fig|1218565.3.peg.1328"/>
<feature type="transmembrane region" description="Helical" evidence="1">
    <location>
        <begin position="171"/>
        <end position="190"/>
    </location>
</feature>
<dbReference type="InterPro" id="IPR036388">
    <property type="entry name" value="WH-like_DNA-bd_sf"/>
</dbReference>
<accession>M6DBX0</accession>
<dbReference type="Gene3D" id="1.10.10.10">
    <property type="entry name" value="Winged helix-like DNA-binding domain superfamily/Winged helix DNA-binding domain"/>
    <property type="match status" value="1"/>
</dbReference>
<gene>
    <name evidence="3" type="ORF">LEP1GSC194_0339</name>
</gene>
<dbReference type="AlphaFoldDB" id="M6DBX0"/>
<dbReference type="CDD" id="cd15831">
    <property type="entry name" value="BTAD"/>
    <property type="match status" value="1"/>
</dbReference>
<dbReference type="PANTHER" id="PTHR35807:SF2">
    <property type="entry name" value="TRANSCRIPTIONAL ACTIVATOR DOMAIN"/>
    <property type="match status" value="1"/>
</dbReference>
<evidence type="ECO:0000313" key="3">
    <source>
        <dbReference type="EMBL" id="EMJ96030.1"/>
    </source>
</evidence>
<evidence type="ECO:0000313" key="4">
    <source>
        <dbReference type="Proteomes" id="UP000011988"/>
    </source>
</evidence>
<comment type="caution">
    <text evidence="3">The sequence shown here is derived from an EMBL/GenBank/DDBJ whole genome shotgun (WGS) entry which is preliminary data.</text>
</comment>
<dbReference type="Proteomes" id="UP000011988">
    <property type="component" value="Unassembled WGS sequence"/>
</dbReference>